<dbReference type="Gene3D" id="3.40.50.1010">
    <property type="entry name" value="5'-nuclease"/>
    <property type="match status" value="1"/>
</dbReference>
<name>A0A4P9WCK9_9FUNG</name>
<gene>
    <name evidence="2" type="ORF">BDK51DRAFT_25867</name>
</gene>
<dbReference type="AlphaFoldDB" id="A0A4P9WCK9"/>
<proteinExistence type="predicted"/>
<protein>
    <recommendedName>
        <fullName evidence="1">PIN domain-containing protein</fullName>
    </recommendedName>
</protein>
<organism evidence="2 3">
    <name type="scientific">Blyttiomyces helicus</name>
    <dbReference type="NCBI Taxonomy" id="388810"/>
    <lineage>
        <taxon>Eukaryota</taxon>
        <taxon>Fungi</taxon>
        <taxon>Fungi incertae sedis</taxon>
        <taxon>Chytridiomycota</taxon>
        <taxon>Chytridiomycota incertae sedis</taxon>
        <taxon>Chytridiomycetes</taxon>
        <taxon>Chytridiomycetes incertae sedis</taxon>
        <taxon>Blyttiomyces</taxon>
    </lineage>
</organism>
<dbReference type="Pfam" id="PF13638">
    <property type="entry name" value="PIN_4"/>
    <property type="match status" value="1"/>
</dbReference>
<keyword evidence="3" id="KW-1185">Reference proteome</keyword>
<dbReference type="OrthoDB" id="69928at2759"/>
<feature type="domain" description="PIN" evidence="1">
    <location>
        <begin position="64"/>
        <end position="204"/>
    </location>
</feature>
<dbReference type="InterPro" id="IPR002716">
    <property type="entry name" value="PIN_dom"/>
</dbReference>
<reference evidence="3" key="1">
    <citation type="journal article" date="2018" name="Nat. Microbiol.">
        <title>Leveraging single-cell genomics to expand the fungal tree of life.</title>
        <authorList>
            <person name="Ahrendt S.R."/>
            <person name="Quandt C.A."/>
            <person name="Ciobanu D."/>
            <person name="Clum A."/>
            <person name="Salamov A."/>
            <person name="Andreopoulos B."/>
            <person name="Cheng J.F."/>
            <person name="Woyke T."/>
            <person name="Pelin A."/>
            <person name="Henrissat B."/>
            <person name="Reynolds N.K."/>
            <person name="Benny G.L."/>
            <person name="Smith M.E."/>
            <person name="James T.Y."/>
            <person name="Grigoriev I.V."/>
        </authorList>
    </citation>
    <scope>NUCLEOTIDE SEQUENCE [LARGE SCALE GENOMIC DNA]</scope>
</reference>
<evidence type="ECO:0000313" key="2">
    <source>
        <dbReference type="EMBL" id="RKO89343.1"/>
    </source>
</evidence>
<evidence type="ECO:0000313" key="3">
    <source>
        <dbReference type="Proteomes" id="UP000269721"/>
    </source>
</evidence>
<sequence>MWGQRFDFFRFSATDAEFQAIDEESRKKGMQKLMRVLATERLKDQVNTLERNLSNLNTLSCPIVVLDVDCYVDHLRLVKNWLMTQACMIVIPSDVIDSLDRIKKGTDLTNVRAREAIRYLEQRFRFRTSHLRAQGPDEHLEAWDASGRCHVDSPDPVVVPRYLRPVLACCLHIQAGAAPVEFALVTDNEEMAAMAVEVGVAVVGVREWAAKMDRGVRVGRRRGGGGGARVR</sequence>
<dbReference type="Proteomes" id="UP000269721">
    <property type="component" value="Unassembled WGS sequence"/>
</dbReference>
<accession>A0A4P9WCK9</accession>
<dbReference type="EMBL" id="KZ996147">
    <property type="protein sequence ID" value="RKO89343.1"/>
    <property type="molecule type" value="Genomic_DNA"/>
</dbReference>
<evidence type="ECO:0000259" key="1">
    <source>
        <dbReference type="Pfam" id="PF13638"/>
    </source>
</evidence>